<keyword evidence="4 6" id="KW-1133">Transmembrane helix</keyword>
<evidence type="ECO:0000256" key="5">
    <source>
        <dbReference type="ARBA" id="ARBA00023136"/>
    </source>
</evidence>
<keyword evidence="3 6" id="KW-0812">Transmembrane</keyword>
<dbReference type="STRING" id="1225127.SAMN05661030_2216"/>
<dbReference type="Proteomes" id="UP000199022">
    <property type="component" value="Unassembled WGS sequence"/>
</dbReference>
<gene>
    <name evidence="7" type="ORF">SAMN05661030_2216</name>
</gene>
<dbReference type="GO" id="GO:0005886">
    <property type="term" value="C:plasma membrane"/>
    <property type="evidence" value="ECO:0007669"/>
    <property type="project" value="UniProtKB-SubCell"/>
</dbReference>
<dbReference type="AlphaFoldDB" id="A0A1I1NQL2"/>
<keyword evidence="5 6" id="KW-0472">Membrane</keyword>
<name>A0A1I1NQL2_9ACTN</name>
<evidence type="ECO:0000313" key="7">
    <source>
        <dbReference type="EMBL" id="SFC99572.1"/>
    </source>
</evidence>
<keyword evidence="8" id="KW-1185">Reference proteome</keyword>
<feature type="transmembrane region" description="Helical" evidence="6">
    <location>
        <begin position="367"/>
        <end position="389"/>
    </location>
</feature>
<feature type="transmembrane region" description="Helical" evidence="6">
    <location>
        <begin position="152"/>
        <end position="175"/>
    </location>
</feature>
<dbReference type="OrthoDB" id="4703684at2"/>
<feature type="transmembrane region" description="Helical" evidence="6">
    <location>
        <begin position="257"/>
        <end position="283"/>
    </location>
</feature>
<protein>
    <submittedName>
        <fullName evidence="7">Membrane protein involved in the export of O-antigen and teichoic acid</fullName>
    </submittedName>
</protein>
<feature type="transmembrane region" description="Helical" evidence="6">
    <location>
        <begin position="90"/>
        <end position="116"/>
    </location>
</feature>
<feature type="transmembrane region" description="Helical" evidence="6">
    <location>
        <begin position="395"/>
        <end position="413"/>
    </location>
</feature>
<proteinExistence type="predicted"/>
<dbReference type="PANTHER" id="PTHR30250:SF11">
    <property type="entry name" value="O-ANTIGEN TRANSPORTER-RELATED"/>
    <property type="match status" value="1"/>
</dbReference>
<comment type="subcellular location">
    <subcellularLocation>
        <location evidence="1">Cell membrane</location>
        <topology evidence="1">Multi-pass membrane protein</topology>
    </subcellularLocation>
</comment>
<feature type="transmembrane region" description="Helical" evidence="6">
    <location>
        <begin position="49"/>
        <end position="69"/>
    </location>
</feature>
<evidence type="ECO:0000256" key="2">
    <source>
        <dbReference type="ARBA" id="ARBA00022475"/>
    </source>
</evidence>
<evidence type="ECO:0000256" key="6">
    <source>
        <dbReference type="SAM" id="Phobius"/>
    </source>
</evidence>
<evidence type="ECO:0000256" key="1">
    <source>
        <dbReference type="ARBA" id="ARBA00004651"/>
    </source>
</evidence>
<feature type="transmembrane region" description="Helical" evidence="6">
    <location>
        <begin position="215"/>
        <end position="237"/>
    </location>
</feature>
<organism evidence="7 8">
    <name type="scientific">Klenkia taihuensis</name>
    <dbReference type="NCBI Taxonomy" id="1225127"/>
    <lineage>
        <taxon>Bacteria</taxon>
        <taxon>Bacillati</taxon>
        <taxon>Actinomycetota</taxon>
        <taxon>Actinomycetes</taxon>
        <taxon>Geodermatophilales</taxon>
        <taxon>Geodermatophilaceae</taxon>
        <taxon>Klenkia</taxon>
    </lineage>
</organism>
<evidence type="ECO:0000256" key="4">
    <source>
        <dbReference type="ARBA" id="ARBA00022989"/>
    </source>
</evidence>
<feature type="transmembrane region" description="Helical" evidence="6">
    <location>
        <begin position="181"/>
        <end position="203"/>
    </location>
</feature>
<sequence length="464" mass="47062">MSGPDRGADGGREFRRSFAARLVFAVLGLLATLGTSVVAVRVLDTADAAAFLAILAALMLGPMLGRLGLGPHLIRTVAAARSEREIAQAVTSHLVAVLLLSVLTAPLVAFLATPAVREGRGAVVLLVVVLVVAESLRLTVSDVYAAVGRVGWAVLGTHHVRALCSLLVVLVVVVSADDVDLIAVLLTYTGASVVLLAVSLVRLPVRGHGARIGRLTGLFAIVLAGSQFFALELGAFLVGRADVWVAGFSFSARDALLYSAASVLAMQVAFVEGLANIALTPVAARLWAAGKRDRVVALLSASSTLTTTVTVFGVGVVALAAPWLLRLYGDGLEDAAALLTILAVGALGMAAFGGCAVLLVASGNGRAAALSVVSVLVVMVPVVAVATWWGGPAGLAATSASATIALFASYTVACRRAVGRVPLPTFRVVHSIRVIRGGLTADEDAAAAPAAGAVGAKAEGTVSR</sequence>
<dbReference type="InterPro" id="IPR050833">
    <property type="entry name" value="Poly_Biosynth_Transport"/>
</dbReference>
<dbReference type="RefSeq" id="WP_091557916.1">
    <property type="nucleotide sequence ID" value="NZ_BNAC01000004.1"/>
</dbReference>
<feature type="transmembrane region" description="Helical" evidence="6">
    <location>
        <begin position="122"/>
        <end position="140"/>
    </location>
</feature>
<keyword evidence="2" id="KW-1003">Cell membrane</keyword>
<feature type="transmembrane region" description="Helical" evidence="6">
    <location>
        <begin position="22"/>
        <end position="43"/>
    </location>
</feature>
<dbReference type="PANTHER" id="PTHR30250">
    <property type="entry name" value="PST FAMILY PREDICTED COLANIC ACID TRANSPORTER"/>
    <property type="match status" value="1"/>
</dbReference>
<evidence type="ECO:0000313" key="8">
    <source>
        <dbReference type="Proteomes" id="UP000199022"/>
    </source>
</evidence>
<feature type="transmembrane region" description="Helical" evidence="6">
    <location>
        <begin position="295"/>
        <end position="324"/>
    </location>
</feature>
<feature type="transmembrane region" description="Helical" evidence="6">
    <location>
        <begin position="336"/>
        <end position="360"/>
    </location>
</feature>
<accession>A0A1I1NQL2</accession>
<dbReference type="EMBL" id="FOMD01000002">
    <property type="protein sequence ID" value="SFC99572.1"/>
    <property type="molecule type" value="Genomic_DNA"/>
</dbReference>
<evidence type="ECO:0000256" key="3">
    <source>
        <dbReference type="ARBA" id="ARBA00022692"/>
    </source>
</evidence>
<reference evidence="8" key="1">
    <citation type="submission" date="2016-10" db="EMBL/GenBank/DDBJ databases">
        <authorList>
            <person name="Varghese N."/>
            <person name="Submissions S."/>
        </authorList>
    </citation>
    <scope>NUCLEOTIDE SEQUENCE [LARGE SCALE GENOMIC DNA]</scope>
    <source>
        <strain evidence="8">DSM 45962</strain>
    </source>
</reference>